<dbReference type="AlphaFoldDB" id="A0A178J5K0"/>
<proteinExistence type="predicted"/>
<evidence type="ECO:0000313" key="3">
    <source>
        <dbReference type="Proteomes" id="UP000094761"/>
    </source>
</evidence>
<protein>
    <submittedName>
        <fullName evidence="2">Sulfate ABC transporter permease</fullName>
    </submittedName>
</protein>
<sequence length="358" mass="40859">MSFISSRNKRIHLLIAIVAVSWLPAISSAQIALTDDLRLSGFGTFSAAKSNHSLPILAGRNITDDWCYDCDTTLGIQADWQITPKLRSTVQVVKKPEDHFSSPELERALVEYNAGMFRAKVGRLRTPMFIMSEYYYVSSAYPSLRLPPEVYDNNLGLTYYEGIAADFLHEFDNGNQIVFSPYVALPREEHFEQYGSSFSLDISRALGLSSELFYDDNLLRIAYVNLDATMTGQIASPRFYNLDIYALGISHYFGQLHVQAETMLAQELSADWYISFDYQLGKITPYIQYGQARLTKDTESYLFGFRYDWTPQLNTSIEWQRFYGRENVISGHFTVPQDPTKPFSTKVDLFSIGLSFTF</sequence>
<dbReference type="GeneID" id="78077345"/>
<accession>A0A178J5K0</accession>
<dbReference type="EMBL" id="JAPFIT010000012">
    <property type="protein sequence ID" value="MDC5740168.1"/>
    <property type="molecule type" value="Genomic_DNA"/>
</dbReference>
<comment type="caution">
    <text evidence="2">The sequence shown here is derived from an EMBL/GenBank/DDBJ whole genome shotgun (WGS) entry which is preliminary data.</text>
</comment>
<dbReference type="Proteomes" id="UP001150001">
    <property type="component" value="Unassembled WGS sequence"/>
</dbReference>
<organism evidence="2 3">
    <name type="scientific">Vibrio europaeus</name>
    <dbReference type="NCBI Taxonomy" id="300876"/>
    <lineage>
        <taxon>Bacteria</taxon>
        <taxon>Pseudomonadati</taxon>
        <taxon>Pseudomonadota</taxon>
        <taxon>Gammaproteobacteria</taxon>
        <taxon>Vibrionales</taxon>
        <taxon>Vibrionaceae</taxon>
        <taxon>Vibrio</taxon>
        <taxon>Vibrio oreintalis group</taxon>
    </lineage>
</organism>
<reference evidence="2 3" key="1">
    <citation type="submission" date="2016-03" db="EMBL/GenBank/DDBJ databases">
        <title>Draft genome sequence of the Vibrio tubiashii subs. europaeus.</title>
        <authorList>
            <person name="Spinard E."/>
            <person name="Dubert J."/>
            <person name="Nelson D.R."/>
            <person name="Barja J.L."/>
        </authorList>
    </citation>
    <scope>NUCLEOTIDE SEQUENCE [LARGE SCALE GENOMIC DNA]</scope>
    <source>
        <strain evidence="3">PP-638</strain>
        <strain evidence="2">PP2-638</strain>
    </source>
</reference>
<dbReference type="RefSeq" id="WP_069668390.1">
    <property type="nucleotide sequence ID" value="NZ_JAPFIM010000015.1"/>
</dbReference>
<dbReference type="OrthoDB" id="197869at2"/>
<name>A0A178J5K0_9VIBR</name>
<evidence type="ECO:0000313" key="2">
    <source>
        <dbReference type="EMBL" id="OAM97181.1"/>
    </source>
</evidence>
<keyword evidence="4" id="KW-1185">Reference proteome</keyword>
<evidence type="ECO:0000313" key="4">
    <source>
        <dbReference type="Proteomes" id="UP001150001"/>
    </source>
</evidence>
<dbReference type="EMBL" id="LUAX01000007">
    <property type="protein sequence ID" value="OAM97181.1"/>
    <property type="molecule type" value="Genomic_DNA"/>
</dbReference>
<gene>
    <name evidence="2" type="ORF">AZ468_16640</name>
    <name evidence="1" type="ORF">OPW20_08810</name>
</gene>
<reference evidence="1" key="2">
    <citation type="submission" date="2022-11" db="EMBL/GenBank/DDBJ databases">
        <title>Role of the vibriolysin VemA secreted by the emergent pathogen Vibrio europaeus in the colonization of Manila clam mucus.</title>
        <authorList>
            <person name="Martinez C."/>
            <person name="Rodriguez S."/>
            <person name="Vences A."/>
            <person name="Barja J.L."/>
            <person name="Toranzo A.E."/>
            <person name="Dubert J."/>
        </authorList>
    </citation>
    <scope>NUCLEOTIDE SEQUENCE</scope>
    <source>
        <strain evidence="1">3454</strain>
    </source>
</reference>
<dbReference type="SUPFAM" id="SSF56935">
    <property type="entry name" value="Porins"/>
    <property type="match status" value="1"/>
</dbReference>
<evidence type="ECO:0000313" key="1">
    <source>
        <dbReference type="EMBL" id="MDC5740168.1"/>
    </source>
</evidence>
<dbReference type="Proteomes" id="UP000094761">
    <property type="component" value="Unassembled WGS sequence"/>
</dbReference>